<comment type="caution">
    <text evidence="6">The sequence shown here is derived from an EMBL/GenBank/DDBJ whole genome shotgun (WGS) entry which is preliminary data.</text>
</comment>
<dbReference type="FunFam" id="3.40.50.2000:FF:000050">
    <property type="entry name" value="UDP-glucuronosyltransferase"/>
    <property type="match status" value="1"/>
</dbReference>
<comment type="similarity">
    <text evidence="1 4">Belongs to the UDP-glycosyltransferase family.</text>
</comment>
<dbReference type="EMBL" id="JABFTP020000021">
    <property type="protein sequence ID" value="KAL3270165.1"/>
    <property type="molecule type" value="Genomic_DNA"/>
</dbReference>
<dbReference type="EC" id="2.4.1.17" evidence="5"/>
<keyword evidence="5" id="KW-0812">Transmembrane</keyword>
<gene>
    <name evidence="6" type="ORF">HHI36_009222</name>
</gene>
<evidence type="ECO:0000256" key="1">
    <source>
        <dbReference type="ARBA" id="ARBA00009995"/>
    </source>
</evidence>
<keyword evidence="2 4" id="KW-0328">Glycosyltransferase</keyword>
<feature type="chain" id="PRO_5044528938" description="UDP-glucuronosyltransferase" evidence="5">
    <location>
        <begin position="22"/>
        <end position="511"/>
    </location>
</feature>
<dbReference type="CDD" id="cd03784">
    <property type="entry name" value="GT1_Gtf-like"/>
    <property type="match status" value="1"/>
</dbReference>
<feature type="signal peptide" evidence="5">
    <location>
        <begin position="1"/>
        <end position="21"/>
    </location>
</feature>
<name>A0ABD2MUM7_9CUCU</name>
<accession>A0ABD2MUM7</accession>
<dbReference type="SUPFAM" id="SSF53756">
    <property type="entry name" value="UDP-Glycosyltransferase/glycogen phosphorylase"/>
    <property type="match status" value="1"/>
</dbReference>
<evidence type="ECO:0000256" key="2">
    <source>
        <dbReference type="ARBA" id="ARBA00022676"/>
    </source>
</evidence>
<organism evidence="6 7">
    <name type="scientific">Cryptolaemus montrouzieri</name>
    <dbReference type="NCBI Taxonomy" id="559131"/>
    <lineage>
        <taxon>Eukaryota</taxon>
        <taxon>Metazoa</taxon>
        <taxon>Ecdysozoa</taxon>
        <taxon>Arthropoda</taxon>
        <taxon>Hexapoda</taxon>
        <taxon>Insecta</taxon>
        <taxon>Pterygota</taxon>
        <taxon>Neoptera</taxon>
        <taxon>Endopterygota</taxon>
        <taxon>Coleoptera</taxon>
        <taxon>Polyphaga</taxon>
        <taxon>Cucujiformia</taxon>
        <taxon>Coccinelloidea</taxon>
        <taxon>Coccinellidae</taxon>
        <taxon>Scymninae</taxon>
        <taxon>Scymnini</taxon>
        <taxon>Cryptolaemus</taxon>
    </lineage>
</organism>
<keyword evidence="5" id="KW-0732">Signal</keyword>
<sequence>MLGYINLFILFSVFTFHGIDGAKILGIFPVVGQSHYLAGSTLMKILAEKGHDVTIISPFSEKNPPKNYKEVVLKGVYEKAKANAPSMFNIPMNPFLAPVVFSFVASNMAENVLNNTEFQQIMQSREKFDAIIIEEFNTMTLKYVAHHLNAPLIMYSALDVNEWINQFQGNPDSPAYSPNIYLPYPTHMTLFQRSYNSISYVFNYLVRNFITLPLQNRLLHKYYPDAPHLSEFLYNTSLVLLNADSSIHEPLPKVPSLINIGGFHIKKPKPLPKDLQDILDNAKHGVIFFSLGSNLKSVDMPIKKREILLETFAALKQTVIWKFEDEELPGKPDNVIIRKWLPQNDILAHKNVKLFITHGGIFSTMEAVYHGIPLLALPVLAEQELNSKRAEMGGYAKKITFWDITKDSLISNLNEVLSNPRYKQNANKRSQIMLDKPLTAAESVNFWVEYVIRHKGAPHLRVAALDLAWYEYLLIDVILFISVLLISIIFTIKYSLKLICKKKTDKKEKIN</sequence>
<reference evidence="6 7" key="1">
    <citation type="journal article" date="2021" name="BMC Biol.">
        <title>Horizontally acquired antibacterial genes associated with adaptive radiation of ladybird beetles.</title>
        <authorList>
            <person name="Li H.S."/>
            <person name="Tang X.F."/>
            <person name="Huang Y.H."/>
            <person name="Xu Z.Y."/>
            <person name="Chen M.L."/>
            <person name="Du X.Y."/>
            <person name="Qiu B.Y."/>
            <person name="Chen P.T."/>
            <person name="Zhang W."/>
            <person name="Slipinski A."/>
            <person name="Escalona H.E."/>
            <person name="Waterhouse R.M."/>
            <person name="Zwick A."/>
            <person name="Pang H."/>
        </authorList>
    </citation>
    <scope>NUCLEOTIDE SEQUENCE [LARGE SCALE GENOMIC DNA]</scope>
    <source>
        <strain evidence="6">SYSU2018</strain>
    </source>
</reference>
<dbReference type="PANTHER" id="PTHR48043:SF159">
    <property type="entry name" value="EG:EG0003.4 PROTEIN-RELATED"/>
    <property type="match status" value="1"/>
</dbReference>
<evidence type="ECO:0000313" key="7">
    <source>
        <dbReference type="Proteomes" id="UP001516400"/>
    </source>
</evidence>
<feature type="transmembrane region" description="Helical" evidence="5">
    <location>
        <begin position="469"/>
        <end position="492"/>
    </location>
</feature>
<keyword evidence="5" id="KW-0472">Membrane</keyword>
<keyword evidence="3 4" id="KW-0808">Transferase</keyword>
<comment type="catalytic activity">
    <reaction evidence="5">
        <text>glucuronate acceptor + UDP-alpha-D-glucuronate = acceptor beta-D-glucuronoside + UDP + H(+)</text>
        <dbReference type="Rhea" id="RHEA:21032"/>
        <dbReference type="ChEBI" id="CHEBI:15378"/>
        <dbReference type="ChEBI" id="CHEBI:58052"/>
        <dbReference type="ChEBI" id="CHEBI:58223"/>
        <dbReference type="ChEBI" id="CHEBI:132367"/>
        <dbReference type="ChEBI" id="CHEBI:132368"/>
        <dbReference type="EC" id="2.4.1.17"/>
    </reaction>
</comment>
<proteinExistence type="inferred from homology"/>
<evidence type="ECO:0000256" key="4">
    <source>
        <dbReference type="RuleBase" id="RU003718"/>
    </source>
</evidence>
<dbReference type="AlphaFoldDB" id="A0ABD2MUM7"/>
<evidence type="ECO:0000256" key="5">
    <source>
        <dbReference type="RuleBase" id="RU362059"/>
    </source>
</evidence>
<dbReference type="InterPro" id="IPR050271">
    <property type="entry name" value="UDP-glycosyltransferase"/>
</dbReference>
<dbReference type="GO" id="GO:0016020">
    <property type="term" value="C:membrane"/>
    <property type="evidence" value="ECO:0007669"/>
    <property type="project" value="UniProtKB-SubCell"/>
</dbReference>
<dbReference type="InterPro" id="IPR002213">
    <property type="entry name" value="UDP_glucos_trans"/>
</dbReference>
<dbReference type="Pfam" id="PF00201">
    <property type="entry name" value="UDPGT"/>
    <property type="match status" value="1"/>
</dbReference>
<protein>
    <recommendedName>
        <fullName evidence="5">UDP-glucuronosyltransferase</fullName>
        <ecNumber evidence="5">2.4.1.17</ecNumber>
    </recommendedName>
</protein>
<evidence type="ECO:0000313" key="6">
    <source>
        <dbReference type="EMBL" id="KAL3270165.1"/>
    </source>
</evidence>
<dbReference type="Proteomes" id="UP001516400">
    <property type="component" value="Unassembled WGS sequence"/>
</dbReference>
<evidence type="ECO:0000256" key="3">
    <source>
        <dbReference type="ARBA" id="ARBA00022679"/>
    </source>
</evidence>
<dbReference type="PANTHER" id="PTHR48043">
    <property type="entry name" value="EG:EG0003.4 PROTEIN-RELATED"/>
    <property type="match status" value="1"/>
</dbReference>
<keyword evidence="5" id="KW-1133">Transmembrane helix</keyword>
<dbReference type="InterPro" id="IPR035595">
    <property type="entry name" value="UDP_glycos_trans_CS"/>
</dbReference>
<keyword evidence="7" id="KW-1185">Reference proteome</keyword>
<dbReference type="GO" id="GO:0015020">
    <property type="term" value="F:glucuronosyltransferase activity"/>
    <property type="evidence" value="ECO:0007669"/>
    <property type="project" value="UniProtKB-EC"/>
</dbReference>
<comment type="subcellular location">
    <subcellularLocation>
        <location evidence="5">Membrane</location>
        <topology evidence="5">Single-pass membrane protein</topology>
    </subcellularLocation>
</comment>
<dbReference type="Gene3D" id="3.40.50.2000">
    <property type="entry name" value="Glycogen Phosphorylase B"/>
    <property type="match status" value="1"/>
</dbReference>
<dbReference type="PROSITE" id="PS00375">
    <property type="entry name" value="UDPGT"/>
    <property type="match status" value="1"/>
</dbReference>